<dbReference type="SUPFAM" id="SSF81301">
    <property type="entry name" value="Nucleotidyltransferase"/>
    <property type="match status" value="1"/>
</dbReference>
<name>A0AAX4JV57_9TREE</name>
<feature type="region of interest" description="Disordered" evidence="1">
    <location>
        <begin position="457"/>
        <end position="487"/>
    </location>
</feature>
<dbReference type="Gene3D" id="1.10.1410.10">
    <property type="match status" value="1"/>
</dbReference>
<dbReference type="PANTHER" id="PTHR12271">
    <property type="entry name" value="POLY A POLYMERASE CID PAP -RELATED"/>
    <property type="match status" value="1"/>
</dbReference>
<dbReference type="RefSeq" id="XP_066075452.1">
    <property type="nucleotide sequence ID" value="XM_066219355.1"/>
</dbReference>
<dbReference type="CDD" id="cd05402">
    <property type="entry name" value="NT_PAP_TUTase"/>
    <property type="match status" value="1"/>
</dbReference>
<evidence type="ECO:0000313" key="3">
    <source>
        <dbReference type="EMBL" id="WWC88689.1"/>
    </source>
</evidence>
<dbReference type="Pfam" id="PF22600">
    <property type="entry name" value="MTPAP-like_central"/>
    <property type="match status" value="1"/>
</dbReference>
<dbReference type="GO" id="GO:0016779">
    <property type="term" value="F:nucleotidyltransferase activity"/>
    <property type="evidence" value="ECO:0007669"/>
    <property type="project" value="UniProtKB-ARBA"/>
</dbReference>
<evidence type="ECO:0000313" key="4">
    <source>
        <dbReference type="Proteomes" id="UP001355207"/>
    </source>
</evidence>
<dbReference type="InterPro" id="IPR043519">
    <property type="entry name" value="NT_sf"/>
</dbReference>
<organism evidence="3 4">
    <name type="scientific">Kwoniella dendrophila CBS 6074</name>
    <dbReference type="NCBI Taxonomy" id="1295534"/>
    <lineage>
        <taxon>Eukaryota</taxon>
        <taxon>Fungi</taxon>
        <taxon>Dikarya</taxon>
        <taxon>Basidiomycota</taxon>
        <taxon>Agaricomycotina</taxon>
        <taxon>Tremellomycetes</taxon>
        <taxon>Tremellales</taxon>
        <taxon>Cryptococcaceae</taxon>
        <taxon>Kwoniella</taxon>
    </lineage>
</organism>
<dbReference type="Proteomes" id="UP001355207">
    <property type="component" value="Chromosome 4"/>
</dbReference>
<gene>
    <name evidence="3" type="ORF">L201_003602</name>
</gene>
<keyword evidence="4" id="KW-1185">Reference proteome</keyword>
<protein>
    <recommendedName>
        <fullName evidence="2">Poly(A) RNA polymerase mitochondrial-like central palm domain-containing protein</fullName>
    </recommendedName>
</protein>
<accession>A0AAX4JV57</accession>
<sequence>MSSSYNIRTFQNTSLLPSPELISFESDDIQNQISLLDIDEYDSPPPAPDTNTTLTVGVGPYFPTEDHFNYDSGGNSTIITATTKGNATSHSTSTLDPRACTFLPHTPKPILISKSTKEKDNEEELNRLLFTLRSPSSSSDNRQVRRQKKVTISSPSSSSNSSKELRRRKRGGKANSTKSKPVFLFKKRNSSKKHTHTEANLVDYIGNTSSPCPSPLSDTPDLTSASTNTSFEFLEKTYDTEFNDQAILLSKPSELIGIFDYTGKAFPYPDLDENPSTQRNLKSNSIKEDNHFQLLTIDEDNNHNNIHNQTGLNSVSEEEKEKNEDHQVERYIDLIGLSDNRRSRQSNQENIIQGIDIDLDLDLVTSGTKSYQAEEGSKGSTFKDYKFGLESDSDDLDIIEGLIDIDNRSEPNYQLDKSWFENVDTNPNEFVYSQEINLKGFDKDRDLSYVDDLIPSTMSSSSLTTSSSDSSSSSTSFSSSSSSSNIQNVSPYNLLLSKPSPRVTVPLNLIYTTTPDVFQSEIIQAWKSTEPTTHSKEFISNLLTNLTKIINNTYGKSNTHQDQRFVVDVFGSVSWGGETGKSGDLDLVILDKAQVRGYEPHLWRQSPGTDSIRMDYSSNGRRSIPPAIAELPRCYHTYDLANCLRAAGMRDVQPIPSASTPIVKFKDPEGKMECDINVNDLGGWYNSSLILHYCLISPYLLRPMIYILKRWLSAQDLNDASGAKGPATMSSYCLTLMIIAYLQARGCLPNLQKDINVPQSSKASDTNDPDIIWVSWSKQQGVPAHIAFSKKEPEGWKSREPELTVSEAVRGFFSYFSQTSPLLSSNNQNHQEKARFDHKKQIISILQGGLSYRVLNLGQSKLEDEKQKNQLYLQGLSPQQVDSMMNILREERIRNESNMGKGDRGIQPRNWSERRLVVQDPFLWQKNCAGMMSRQGLDRFFACVDRAYNMLQTRGRSATIDELLYNPNPIQYRSPTPGRGRGFGGSPLSYRGGFNGRNLWNA</sequence>
<reference evidence="3 4" key="1">
    <citation type="submission" date="2024-01" db="EMBL/GenBank/DDBJ databases">
        <title>Comparative genomics of Cryptococcus and Kwoniella reveals pathogenesis evolution and contrasting modes of karyotype evolution via chromosome fusion or intercentromeric recombination.</title>
        <authorList>
            <person name="Coelho M.A."/>
            <person name="David-Palma M."/>
            <person name="Shea T."/>
            <person name="Bowers K."/>
            <person name="McGinley-Smith S."/>
            <person name="Mohammad A.W."/>
            <person name="Gnirke A."/>
            <person name="Yurkov A.M."/>
            <person name="Nowrousian M."/>
            <person name="Sun S."/>
            <person name="Cuomo C.A."/>
            <person name="Heitman J."/>
        </authorList>
    </citation>
    <scope>NUCLEOTIDE SEQUENCE [LARGE SCALE GENOMIC DNA]</scope>
    <source>
        <strain evidence="3 4">CBS 6074</strain>
    </source>
</reference>
<dbReference type="GO" id="GO:0031123">
    <property type="term" value="P:RNA 3'-end processing"/>
    <property type="evidence" value="ECO:0007669"/>
    <property type="project" value="TreeGrafter"/>
</dbReference>
<proteinExistence type="predicted"/>
<dbReference type="PANTHER" id="PTHR12271:SF40">
    <property type="entry name" value="POLY(A) RNA POLYMERASE GLD2"/>
    <property type="match status" value="1"/>
</dbReference>
<dbReference type="GO" id="GO:0010605">
    <property type="term" value="P:negative regulation of macromolecule metabolic process"/>
    <property type="evidence" value="ECO:0007669"/>
    <property type="project" value="UniProtKB-ARBA"/>
</dbReference>
<evidence type="ECO:0000256" key="1">
    <source>
        <dbReference type="SAM" id="MobiDB-lite"/>
    </source>
</evidence>
<feature type="region of interest" description="Disordered" evidence="1">
    <location>
        <begin position="130"/>
        <end position="182"/>
    </location>
</feature>
<dbReference type="AlphaFoldDB" id="A0AAX4JV57"/>
<dbReference type="EMBL" id="CP144101">
    <property type="protein sequence ID" value="WWC88689.1"/>
    <property type="molecule type" value="Genomic_DNA"/>
</dbReference>
<evidence type="ECO:0000259" key="2">
    <source>
        <dbReference type="Pfam" id="PF22600"/>
    </source>
</evidence>
<feature type="domain" description="Poly(A) RNA polymerase mitochondrial-like central palm" evidence="2">
    <location>
        <begin position="519"/>
        <end position="694"/>
    </location>
</feature>
<feature type="compositionally biased region" description="Low complexity" evidence="1">
    <location>
        <begin position="457"/>
        <end position="484"/>
    </location>
</feature>
<dbReference type="Gene3D" id="3.30.460.10">
    <property type="entry name" value="Beta Polymerase, domain 2"/>
    <property type="match status" value="1"/>
</dbReference>
<dbReference type="SUPFAM" id="SSF81631">
    <property type="entry name" value="PAP/OAS1 substrate-binding domain"/>
    <property type="match status" value="1"/>
</dbReference>
<feature type="compositionally biased region" description="Low complexity" evidence="1">
    <location>
        <begin position="153"/>
        <end position="162"/>
    </location>
</feature>
<dbReference type="InterPro" id="IPR054708">
    <property type="entry name" value="MTPAP-like_central"/>
</dbReference>
<dbReference type="GeneID" id="91094272"/>